<evidence type="ECO:0000256" key="8">
    <source>
        <dbReference type="SAM" id="Phobius"/>
    </source>
</evidence>
<evidence type="ECO:0000256" key="5">
    <source>
        <dbReference type="ARBA" id="ARBA00022989"/>
    </source>
</evidence>
<dbReference type="GO" id="GO:0005886">
    <property type="term" value="C:plasma membrane"/>
    <property type="evidence" value="ECO:0007669"/>
    <property type="project" value="UniProtKB-SubCell"/>
</dbReference>
<comment type="subcellular location">
    <subcellularLocation>
        <location evidence="1">Cell membrane</location>
        <topology evidence="1">Multi-pass membrane protein</topology>
    </subcellularLocation>
</comment>
<feature type="transmembrane region" description="Helical" evidence="8">
    <location>
        <begin position="28"/>
        <end position="51"/>
    </location>
</feature>
<name>A8LQT2_DINSH</name>
<feature type="transmembrane region" description="Helical" evidence="8">
    <location>
        <begin position="71"/>
        <end position="96"/>
    </location>
</feature>
<evidence type="ECO:0000313" key="9">
    <source>
        <dbReference type="EMBL" id="ABV92475.1"/>
    </source>
</evidence>
<keyword evidence="10" id="KW-1185">Reference proteome</keyword>
<evidence type="ECO:0000256" key="4">
    <source>
        <dbReference type="ARBA" id="ARBA00022692"/>
    </source>
</evidence>
<evidence type="ECO:0000256" key="1">
    <source>
        <dbReference type="ARBA" id="ARBA00004651"/>
    </source>
</evidence>
<dbReference type="STRING" id="398580.Dshi_0730"/>
<dbReference type="Gene3D" id="1.10.287.3510">
    <property type="match status" value="1"/>
</dbReference>
<dbReference type="PANTHER" id="PTHR34583:SF2">
    <property type="entry name" value="ANTIPORTER SUBUNIT MNHC2-RELATED"/>
    <property type="match status" value="1"/>
</dbReference>
<dbReference type="NCBIfam" id="NF009301">
    <property type="entry name" value="PRK12658.1"/>
    <property type="match status" value="1"/>
</dbReference>
<accession>A8LQT2</accession>
<feature type="region of interest" description="Disordered" evidence="7">
    <location>
        <begin position="114"/>
        <end position="139"/>
    </location>
</feature>
<reference evidence="10" key="1">
    <citation type="journal article" date="2010" name="ISME J.">
        <title>The complete genome sequence of the algal symbiont Dinoroseobacter shibae: a hitchhiker's guide to life in the sea.</title>
        <authorList>
            <person name="Wagner-Dobler I."/>
            <person name="Ballhausen B."/>
            <person name="Berger M."/>
            <person name="Brinkhoff T."/>
            <person name="Buchholz I."/>
            <person name="Bunk B."/>
            <person name="Cypionka H."/>
            <person name="Daniel R."/>
            <person name="Drepper T."/>
            <person name="Gerdts G."/>
            <person name="Hahnke S."/>
            <person name="Han C."/>
            <person name="Jahn D."/>
            <person name="Kalhoefer D."/>
            <person name="Kiss H."/>
            <person name="Klenk H.P."/>
            <person name="Kyrpides N."/>
            <person name="Liebl W."/>
            <person name="Liesegang H."/>
            <person name="Meincke L."/>
            <person name="Pati A."/>
            <person name="Petersen J."/>
            <person name="Piekarski T."/>
            <person name="Pommerenke C."/>
            <person name="Pradella S."/>
            <person name="Pukall R."/>
            <person name="Rabus R."/>
            <person name="Stackebrandt E."/>
            <person name="Thole S."/>
            <person name="Thompson L."/>
            <person name="Tielen P."/>
            <person name="Tomasch J."/>
            <person name="von Jan M."/>
            <person name="Wanphrut N."/>
            <person name="Wichels A."/>
            <person name="Zech H."/>
            <person name="Simon M."/>
        </authorList>
    </citation>
    <scope>NUCLEOTIDE SEQUENCE [LARGE SCALE GENOMIC DNA]</scope>
    <source>
        <strain evidence="10">DSM 16493 / NCIMB 14021 / DFL 12</strain>
    </source>
</reference>
<comment type="similarity">
    <text evidence="2">Belongs to the CPA3 antiporters (TC 2.A.63) subunit C family.</text>
</comment>
<gene>
    <name evidence="9" type="primary">mnhC</name>
    <name evidence="9" type="ordered locus">Dshi_0730</name>
</gene>
<dbReference type="InterPro" id="IPR050601">
    <property type="entry name" value="CPA3_antiporter_subunitC"/>
</dbReference>
<feature type="transmembrane region" description="Helical" evidence="8">
    <location>
        <begin position="6"/>
        <end position="21"/>
    </location>
</feature>
<proteinExistence type="inferred from homology"/>
<dbReference type="InterPro" id="IPR039428">
    <property type="entry name" value="NUOK/Mnh_C1-like"/>
</dbReference>
<dbReference type="EMBL" id="CP000830">
    <property type="protein sequence ID" value="ABV92475.1"/>
    <property type="molecule type" value="Genomic_DNA"/>
</dbReference>
<dbReference type="Proteomes" id="UP000006833">
    <property type="component" value="Chromosome"/>
</dbReference>
<sequence>MELVIAALVGFLVAGGAYLMMSGQLIRFLFGLVLLSNAANLGIFASGRLTYATPPFVPEGSTATAVTAANALPQALILTAIVIGFGLLAFALALAFRAWQSLGTVEMDAMRACEPLEPPTPPVASTPTPVTGSRREAAE</sequence>
<evidence type="ECO:0000256" key="6">
    <source>
        <dbReference type="ARBA" id="ARBA00023136"/>
    </source>
</evidence>
<dbReference type="HOGENOM" id="CLU_082058_3_1_5"/>
<evidence type="ECO:0000256" key="7">
    <source>
        <dbReference type="SAM" id="MobiDB-lite"/>
    </source>
</evidence>
<protein>
    <submittedName>
        <fullName evidence="9">NADH-ubiquinone oxidoreductase chain 4L</fullName>
    </submittedName>
</protein>
<dbReference type="PANTHER" id="PTHR34583">
    <property type="entry name" value="ANTIPORTER SUBUNIT MNHC2-RELATED"/>
    <property type="match status" value="1"/>
</dbReference>
<keyword evidence="3" id="KW-1003">Cell membrane</keyword>
<dbReference type="Pfam" id="PF00420">
    <property type="entry name" value="Oxidored_q2"/>
    <property type="match status" value="1"/>
</dbReference>
<dbReference type="RefSeq" id="WP_012177407.1">
    <property type="nucleotide sequence ID" value="NC_009952.1"/>
</dbReference>
<evidence type="ECO:0000313" key="10">
    <source>
        <dbReference type="Proteomes" id="UP000006833"/>
    </source>
</evidence>
<dbReference type="KEGG" id="dsh:Dshi_0730"/>
<dbReference type="eggNOG" id="COG1006">
    <property type="taxonomic scope" value="Bacteria"/>
</dbReference>
<keyword evidence="5 8" id="KW-1133">Transmembrane helix</keyword>
<keyword evidence="9" id="KW-0830">Ubiquinone</keyword>
<evidence type="ECO:0000256" key="3">
    <source>
        <dbReference type="ARBA" id="ARBA00022475"/>
    </source>
</evidence>
<keyword evidence="6 8" id="KW-0472">Membrane</keyword>
<keyword evidence="4 8" id="KW-0812">Transmembrane</keyword>
<evidence type="ECO:0000256" key="2">
    <source>
        <dbReference type="ARBA" id="ARBA00010388"/>
    </source>
</evidence>
<dbReference type="AlphaFoldDB" id="A8LQT2"/>
<organism evidence="9 10">
    <name type="scientific">Dinoroseobacter shibae (strain DSM 16493 / NCIMB 14021 / DFL 12)</name>
    <dbReference type="NCBI Taxonomy" id="398580"/>
    <lineage>
        <taxon>Bacteria</taxon>
        <taxon>Pseudomonadati</taxon>
        <taxon>Pseudomonadota</taxon>
        <taxon>Alphaproteobacteria</taxon>
        <taxon>Rhodobacterales</taxon>
        <taxon>Roseobacteraceae</taxon>
        <taxon>Dinoroseobacter</taxon>
    </lineage>
</organism>
<dbReference type="OrthoDB" id="9799219at2"/>